<keyword evidence="2" id="KW-0812">Transmembrane</keyword>
<comment type="caution">
    <text evidence="3">The sequence shown here is derived from an EMBL/GenBank/DDBJ whole genome shotgun (WGS) entry which is preliminary data.</text>
</comment>
<reference evidence="3" key="1">
    <citation type="submission" date="2023-02" db="EMBL/GenBank/DDBJ databases">
        <title>Georgenia sp.10Sc9-8, isolated from a soil sample collected from the Taklamakan desert.</title>
        <authorList>
            <person name="Liu S."/>
        </authorList>
    </citation>
    <scope>NUCLEOTIDE SEQUENCE</scope>
    <source>
        <strain evidence="3">10Sc9-8</strain>
    </source>
</reference>
<protein>
    <recommendedName>
        <fullName evidence="5">DUF4190 domain-containing protein</fullName>
    </recommendedName>
</protein>
<feature type="region of interest" description="Disordered" evidence="1">
    <location>
        <begin position="1"/>
        <end position="53"/>
    </location>
</feature>
<evidence type="ECO:0000256" key="1">
    <source>
        <dbReference type="SAM" id="MobiDB-lite"/>
    </source>
</evidence>
<organism evidence="3 4">
    <name type="scientific">Georgenia halotolerans</name>
    <dbReference type="NCBI Taxonomy" id="3028317"/>
    <lineage>
        <taxon>Bacteria</taxon>
        <taxon>Bacillati</taxon>
        <taxon>Actinomycetota</taxon>
        <taxon>Actinomycetes</taxon>
        <taxon>Micrococcales</taxon>
        <taxon>Bogoriellaceae</taxon>
        <taxon>Georgenia</taxon>
    </lineage>
</organism>
<sequence>MATDDRNEHRPYDDDRNDRRPYDDRNDRRPHRDDPTGARSQDATRASVGREHEEYGGVKVGSAFFGWLTAVGMSVLLTALLAAAGAAVGLAQQTDVQDVDAGSAETIGLVSGIILLLVLFLAYYCGG</sequence>
<keyword evidence="4" id="KW-1185">Reference proteome</keyword>
<evidence type="ECO:0000313" key="4">
    <source>
        <dbReference type="Proteomes" id="UP001165561"/>
    </source>
</evidence>
<evidence type="ECO:0000313" key="3">
    <source>
        <dbReference type="EMBL" id="MDD9205724.1"/>
    </source>
</evidence>
<dbReference type="EMBL" id="JARACI010000630">
    <property type="protein sequence ID" value="MDD9205724.1"/>
    <property type="molecule type" value="Genomic_DNA"/>
</dbReference>
<keyword evidence="2" id="KW-0472">Membrane</keyword>
<proteinExistence type="predicted"/>
<feature type="non-terminal residue" evidence="3">
    <location>
        <position position="127"/>
    </location>
</feature>
<keyword evidence="2" id="KW-1133">Transmembrane helix</keyword>
<evidence type="ECO:0008006" key="5">
    <source>
        <dbReference type="Google" id="ProtNLM"/>
    </source>
</evidence>
<name>A0ABT5TUS1_9MICO</name>
<feature type="transmembrane region" description="Helical" evidence="2">
    <location>
        <begin position="64"/>
        <end position="87"/>
    </location>
</feature>
<accession>A0ABT5TUS1</accession>
<evidence type="ECO:0000256" key="2">
    <source>
        <dbReference type="SAM" id="Phobius"/>
    </source>
</evidence>
<dbReference type="Proteomes" id="UP001165561">
    <property type="component" value="Unassembled WGS sequence"/>
</dbReference>
<gene>
    <name evidence="3" type="ORF">PU560_04480</name>
</gene>
<feature type="transmembrane region" description="Helical" evidence="2">
    <location>
        <begin position="107"/>
        <end position="126"/>
    </location>
</feature>
<feature type="compositionally biased region" description="Basic and acidic residues" evidence="1">
    <location>
        <begin position="1"/>
        <end position="36"/>
    </location>
</feature>